<comment type="similarity">
    <text evidence="2">Belongs to the peptidase M16 family.</text>
</comment>
<comment type="function">
    <text evidence="1">Substrate recognition and binding subunit of the essential mitochondrial processing protease (MPP), which cleaves the mitochondrial sequence off newly imported precursors proteins.</text>
</comment>
<evidence type="ECO:0000256" key="2">
    <source>
        <dbReference type="ARBA" id="ARBA00007261"/>
    </source>
</evidence>
<dbReference type="AlphaFoldDB" id="A0A0A9F0M6"/>
<dbReference type="Pfam" id="PF05193">
    <property type="entry name" value="Peptidase_M16_C"/>
    <property type="match status" value="1"/>
</dbReference>
<proteinExistence type="inferred from homology"/>
<protein>
    <recommendedName>
        <fullName evidence="3">Peptidase M16 C-terminal domain-containing protein</fullName>
    </recommendedName>
</protein>
<dbReference type="GO" id="GO:0005739">
    <property type="term" value="C:mitochondrion"/>
    <property type="evidence" value="ECO:0007669"/>
    <property type="project" value="TreeGrafter"/>
</dbReference>
<dbReference type="InterPro" id="IPR050361">
    <property type="entry name" value="MPP/UQCRC_Complex"/>
</dbReference>
<reference evidence="4" key="2">
    <citation type="journal article" date="2015" name="Data Brief">
        <title>Shoot transcriptome of the giant reed, Arundo donax.</title>
        <authorList>
            <person name="Barrero R.A."/>
            <person name="Guerrero F.D."/>
            <person name="Moolhuijzen P."/>
            <person name="Goolsby J.A."/>
            <person name="Tidwell J."/>
            <person name="Bellgard S.E."/>
            <person name="Bellgard M.I."/>
        </authorList>
    </citation>
    <scope>NUCLEOTIDE SEQUENCE</scope>
    <source>
        <tissue evidence="4">Shoot tissue taken approximately 20 cm above the soil surface</tissue>
    </source>
</reference>
<dbReference type="InterPro" id="IPR011249">
    <property type="entry name" value="Metalloenz_LuxS/M16"/>
</dbReference>
<reference evidence="4" key="1">
    <citation type="submission" date="2014-09" db="EMBL/GenBank/DDBJ databases">
        <authorList>
            <person name="Magalhaes I.L.F."/>
            <person name="Oliveira U."/>
            <person name="Santos F.R."/>
            <person name="Vidigal T.H.D.A."/>
            <person name="Brescovit A.D."/>
            <person name="Santos A.J."/>
        </authorList>
    </citation>
    <scope>NUCLEOTIDE SEQUENCE</scope>
    <source>
        <tissue evidence="4">Shoot tissue taken approximately 20 cm above the soil surface</tissue>
    </source>
</reference>
<dbReference type="Gene3D" id="3.30.830.10">
    <property type="entry name" value="Metalloenzyme, LuxS/M16 peptidase-like"/>
    <property type="match status" value="1"/>
</dbReference>
<accession>A0A0A9F0M6</accession>
<evidence type="ECO:0000259" key="3">
    <source>
        <dbReference type="Pfam" id="PF05193"/>
    </source>
</evidence>
<dbReference type="EMBL" id="GBRH01191336">
    <property type="protein sequence ID" value="JAE06560.1"/>
    <property type="molecule type" value="Transcribed_RNA"/>
</dbReference>
<sequence>MEALNLVGYTGALANPLIAPEDTLARINDSIIQKFYHENFTANRVVLAASGVDHQNLLDIAENLLSDWHKGSPVEKPKSTYVGGDSRHKAESDMTHVALAFEVPGGWLEERDATIMTVMQVELMTLKIH</sequence>
<feature type="domain" description="Peptidase M16 C-terminal" evidence="3">
    <location>
        <begin position="32"/>
        <end position="116"/>
    </location>
</feature>
<dbReference type="SUPFAM" id="SSF63411">
    <property type="entry name" value="LuxS/MPP-like metallohydrolase"/>
    <property type="match status" value="1"/>
</dbReference>
<dbReference type="PANTHER" id="PTHR11851:SF49">
    <property type="entry name" value="MITOCHONDRIAL-PROCESSING PEPTIDASE SUBUNIT ALPHA"/>
    <property type="match status" value="1"/>
</dbReference>
<evidence type="ECO:0000313" key="4">
    <source>
        <dbReference type="EMBL" id="JAE06560.1"/>
    </source>
</evidence>
<evidence type="ECO:0000256" key="1">
    <source>
        <dbReference type="ARBA" id="ARBA00002123"/>
    </source>
</evidence>
<organism evidence="4">
    <name type="scientific">Arundo donax</name>
    <name type="common">Giant reed</name>
    <name type="synonym">Donax arundinaceus</name>
    <dbReference type="NCBI Taxonomy" id="35708"/>
    <lineage>
        <taxon>Eukaryota</taxon>
        <taxon>Viridiplantae</taxon>
        <taxon>Streptophyta</taxon>
        <taxon>Embryophyta</taxon>
        <taxon>Tracheophyta</taxon>
        <taxon>Spermatophyta</taxon>
        <taxon>Magnoliopsida</taxon>
        <taxon>Liliopsida</taxon>
        <taxon>Poales</taxon>
        <taxon>Poaceae</taxon>
        <taxon>PACMAD clade</taxon>
        <taxon>Arundinoideae</taxon>
        <taxon>Arundineae</taxon>
        <taxon>Arundo</taxon>
    </lineage>
</organism>
<dbReference type="GO" id="GO:0046872">
    <property type="term" value="F:metal ion binding"/>
    <property type="evidence" value="ECO:0007669"/>
    <property type="project" value="InterPro"/>
</dbReference>
<name>A0A0A9F0M6_ARUDO</name>
<dbReference type="PANTHER" id="PTHR11851">
    <property type="entry name" value="METALLOPROTEASE"/>
    <property type="match status" value="1"/>
</dbReference>
<dbReference type="InterPro" id="IPR007863">
    <property type="entry name" value="Peptidase_M16_C"/>
</dbReference>